<sequence>MSQANPLVTGKRSYYFTRAKDTHIEEGQVFITLFARLTCVEAESTTSRWVEIEEVKWIHAHASLKAMPNGIHTFKVTCGTFQELTELANFCCNEMYYLNPAYEAAKFRPVRSKRWS</sequence>
<keyword evidence="2" id="KW-1185">Reference proteome</keyword>
<reference evidence="1 2" key="1">
    <citation type="submission" date="2017-02" db="EMBL/GenBank/DDBJ databases">
        <title>The complete genomic sequence of a novel cold adapted crude oil-degrading bacterium Planococcus qaidamina Y42.</title>
        <authorList>
            <person name="Yang R."/>
        </authorList>
    </citation>
    <scope>NUCLEOTIDE SEQUENCE [LARGE SCALE GENOMIC DNA]</scope>
    <source>
        <strain evidence="1 2">Y42</strain>
    </source>
</reference>
<dbReference type="OrthoDB" id="2453941at2"/>
<evidence type="ECO:0000313" key="2">
    <source>
        <dbReference type="Proteomes" id="UP000188184"/>
    </source>
</evidence>
<dbReference type="EMBL" id="CP019640">
    <property type="protein sequence ID" value="AQQ53411.1"/>
    <property type="molecule type" value="Genomic_DNA"/>
</dbReference>
<accession>A0A1Q2KYZ5</accession>
<evidence type="ECO:0000313" key="1">
    <source>
        <dbReference type="EMBL" id="AQQ53411.1"/>
    </source>
</evidence>
<dbReference type="AlphaFoldDB" id="A0A1Q2KYZ5"/>
<proteinExistence type="predicted"/>
<dbReference type="KEGG" id="pmar:B0X71_10225"/>
<name>A0A1Q2KYZ5_9BACL</name>
<gene>
    <name evidence="1" type="ORF">B0X71_10225</name>
</gene>
<organism evidence="1 2">
    <name type="scientific">Planococcus lenghuensis</name>
    <dbReference type="NCBI Taxonomy" id="2213202"/>
    <lineage>
        <taxon>Bacteria</taxon>
        <taxon>Bacillati</taxon>
        <taxon>Bacillota</taxon>
        <taxon>Bacilli</taxon>
        <taxon>Bacillales</taxon>
        <taxon>Caryophanaceae</taxon>
        <taxon>Planococcus</taxon>
    </lineage>
</organism>
<protein>
    <submittedName>
        <fullName evidence="1">Uncharacterized protein</fullName>
    </submittedName>
</protein>
<dbReference type="Proteomes" id="UP000188184">
    <property type="component" value="Chromosome"/>
</dbReference>
<dbReference type="RefSeq" id="WP_077589305.1">
    <property type="nucleotide sequence ID" value="NZ_CP019640.1"/>
</dbReference>